<dbReference type="STRING" id="1280953.HOC_13624"/>
<comment type="caution">
    <text evidence="14">The sequence shown here is derived from an EMBL/GenBank/DDBJ whole genome shotgun (WGS) entry which is preliminary data.</text>
</comment>
<dbReference type="SUPFAM" id="SSF48029">
    <property type="entry name" value="FliG"/>
    <property type="match status" value="2"/>
</dbReference>
<keyword evidence="5" id="KW-1003">Cell membrane</keyword>
<name>A0A059G5F5_9PROT</name>
<evidence type="ECO:0000259" key="12">
    <source>
        <dbReference type="Pfam" id="PF14841"/>
    </source>
</evidence>
<dbReference type="InterPro" id="IPR023087">
    <property type="entry name" value="Flg_Motor_Flig_C"/>
</dbReference>
<dbReference type="RefSeq" id="WP_035539495.1">
    <property type="nucleotide sequence ID" value="NZ_ARYL01000021.1"/>
</dbReference>
<keyword evidence="8" id="KW-0472">Membrane</keyword>
<feature type="domain" description="Flagellar motor switch protein FliG middle" evidence="12">
    <location>
        <begin position="149"/>
        <end position="221"/>
    </location>
</feature>
<dbReference type="eggNOG" id="COG1536">
    <property type="taxonomic scope" value="Bacteria"/>
</dbReference>
<dbReference type="GO" id="GO:0071973">
    <property type="term" value="P:bacterial-type flagellum-dependent cell motility"/>
    <property type="evidence" value="ECO:0007669"/>
    <property type="project" value="InterPro"/>
</dbReference>
<comment type="function">
    <text evidence="10">FliG is one of three proteins (FliG, FliN, FliM) that forms the rotor-mounted switch complex (C ring), located at the base of the basal body. This complex interacts with the CheY and CheZ chemotaxis proteins, in addition to contacting components of the motor that determine the direction of flagellar rotation.</text>
</comment>
<dbReference type="PRINTS" id="PR00954">
    <property type="entry name" value="FLGMOTORFLIG"/>
</dbReference>
<feature type="domain" description="Flagellar motor switch protein FliG N-terminal" evidence="13">
    <location>
        <begin position="30"/>
        <end position="128"/>
    </location>
</feature>
<dbReference type="EMBL" id="ARYL01000021">
    <property type="protein sequence ID" value="KDA01815.1"/>
    <property type="molecule type" value="Genomic_DNA"/>
</dbReference>
<dbReference type="InterPro" id="IPR000090">
    <property type="entry name" value="Flg_Motor_Flig"/>
</dbReference>
<evidence type="ECO:0000259" key="11">
    <source>
        <dbReference type="Pfam" id="PF01706"/>
    </source>
</evidence>
<dbReference type="Pfam" id="PF14841">
    <property type="entry name" value="FliG_M"/>
    <property type="match status" value="1"/>
</dbReference>
<dbReference type="GO" id="GO:0005886">
    <property type="term" value="C:plasma membrane"/>
    <property type="evidence" value="ECO:0007669"/>
    <property type="project" value="UniProtKB-SubCell"/>
</dbReference>
<evidence type="ECO:0000256" key="6">
    <source>
        <dbReference type="ARBA" id="ARBA00022500"/>
    </source>
</evidence>
<keyword evidence="14" id="KW-0969">Cilium</keyword>
<dbReference type="OrthoDB" id="7616820at2"/>
<dbReference type="AlphaFoldDB" id="A0A059G5F5"/>
<keyword evidence="7" id="KW-0283">Flagellar rotation</keyword>
<keyword evidence="15" id="KW-1185">Reference proteome</keyword>
<dbReference type="PANTHER" id="PTHR30534">
    <property type="entry name" value="FLAGELLAR MOTOR SWITCH PROTEIN FLIG"/>
    <property type="match status" value="1"/>
</dbReference>
<dbReference type="InterPro" id="IPR032779">
    <property type="entry name" value="FliG_M"/>
</dbReference>
<dbReference type="GO" id="GO:0003774">
    <property type="term" value="F:cytoskeletal motor activity"/>
    <property type="evidence" value="ECO:0007669"/>
    <property type="project" value="InterPro"/>
</dbReference>
<evidence type="ECO:0000256" key="10">
    <source>
        <dbReference type="ARBA" id="ARBA00025598"/>
    </source>
</evidence>
<evidence type="ECO:0000256" key="4">
    <source>
        <dbReference type="ARBA" id="ARBA00021870"/>
    </source>
</evidence>
<feature type="domain" description="Flagellar motor switch protein FliG C-terminal" evidence="11">
    <location>
        <begin position="254"/>
        <end position="363"/>
    </location>
</feature>
<evidence type="ECO:0000256" key="1">
    <source>
        <dbReference type="ARBA" id="ARBA00004117"/>
    </source>
</evidence>
<evidence type="ECO:0000256" key="3">
    <source>
        <dbReference type="ARBA" id="ARBA00010299"/>
    </source>
</evidence>
<evidence type="ECO:0000256" key="9">
    <source>
        <dbReference type="ARBA" id="ARBA00023143"/>
    </source>
</evidence>
<dbReference type="Proteomes" id="UP000024942">
    <property type="component" value="Unassembled WGS sequence"/>
</dbReference>
<dbReference type="Pfam" id="PF01706">
    <property type="entry name" value="FliG_C"/>
    <property type="match status" value="1"/>
</dbReference>
<evidence type="ECO:0000256" key="5">
    <source>
        <dbReference type="ARBA" id="ARBA00022475"/>
    </source>
</evidence>
<keyword evidence="14" id="KW-0282">Flagellum</keyword>
<reference evidence="14 15" key="1">
    <citation type="journal article" date="2014" name="Antonie Van Leeuwenhoek">
        <title>Hyphomonas beringensis sp. nov. and Hyphomonas chukchiensis sp. nov., isolated from surface seawater of the Bering Sea and Chukchi Sea.</title>
        <authorList>
            <person name="Li C."/>
            <person name="Lai Q."/>
            <person name="Li G."/>
            <person name="Dong C."/>
            <person name="Wang J."/>
            <person name="Liao Y."/>
            <person name="Shao Z."/>
        </authorList>
    </citation>
    <scope>NUCLEOTIDE SEQUENCE [LARGE SCALE GENOMIC DNA]</scope>
    <source>
        <strain evidence="14 15">SCH89</strain>
    </source>
</reference>
<organism evidence="14 15">
    <name type="scientific">Hyphomonas oceanitis SCH89</name>
    <dbReference type="NCBI Taxonomy" id="1280953"/>
    <lineage>
        <taxon>Bacteria</taxon>
        <taxon>Pseudomonadati</taxon>
        <taxon>Pseudomonadota</taxon>
        <taxon>Alphaproteobacteria</taxon>
        <taxon>Hyphomonadales</taxon>
        <taxon>Hyphomonadaceae</taxon>
        <taxon>Hyphomonas</taxon>
    </lineage>
</organism>
<dbReference type="PANTHER" id="PTHR30534:SF0">
    <property type="entry name" value="FLAGELLAR MOTOR SWITCH PROTEIN FLIG"/>
    <property type="match status" value="1"/>
</dbReference>
<proteinExistence type="inferred from homology"/>
<gene>
    <name evidence="14" type="ORF">HOC_13624</name>
</gene>
<dbReference type="Gene3D" id="1.10.220.30">
    <property type="match status" value="3"/>
</dbReference>
<dbReference type="GO" id="GO:0006935">
    <property type="term" value="P:chemotaxis"/>
    <property type="evidence" value="ECO:0007669"/>
    <property type="project" value="UniProtKB-KW"/>
</dbReference>
<evidence type="ECO:0000256" key="8">
    <source>
        <dbReference type="ARBA" id="ARBA00023136"/>
    </source>
</evidence>
<dbReference type="PATRIC" id="fig|1280953.3.peg.2740"/>
<dbReference type="InterPro" id="IPR028263">
    <property type="entry name" value="FliG_N"/>
</dbReference>
<accession>A0A059G5F5</accession>
<evidence type="ECO:0000313" key="15">
    <source>
        <dbReference type="Proteomes" id="UP000024942"/>
    </source>
</evidence>
<keyword evidence="9" id="KW-0975">Bacterial flagellum</keyword>
<dbReference type="InterPro" id="IPR011002">
    <property type="entry name" value="FliG_a-hlx"/>
</dbReference>
<protein>
    <recommendedName>
        <fullName evidence="4">Flagellar motor switch protein FliG</fullName>
    </recommendedName>
</protein>
<comment type="similarity">
    <text evidence="3">Belongs to the FliG family.</text>
</comment>
<keyword evidence="14" id="KW-0966">Cell projection</keyword>
<dbReference type="GO" id="GO:0009425">
    <property type="term" value="C:bacterial-type flagellum basal body"/>
    <property type="evidence" value="ECO:0007669"/>
    <property type="project" value="UniProtKB-SubCell"/>
</dbReference>
<keyword evidence="6" id="KW-0145">Chemotaxis</keyword>
<evidence type="ECO:0000259" key="13">
    <source>
        <dbReference type="Pfam" id="PF14842"/>
    </source>
</evidence>
<sequence length="372" mass="40219">MSTQPRTELATRLSTTPEPVVPRLVPVSTISPSQRAAVIIAMLGEAAAKPIVEKLDDAALAKVAVALQNISFVARDEIVAIVIDFLTHLRGSDGALRGGRDKAREVLAGVLDAEKLAMIMGDEKASKQAVPGTAEVSADPWVRFARREPKQIAAYLGKLSPNIIALILRKMELGVASEVLALLDDSKLTPAMGFMVQAQRVDPGIDQVLARMIEMEFLNNEDEGSEENDDHLSAIGELLSLIPAEKRDTLVKFLETSHEDKLQGIQKSLFTIDGLPDMLPKNGVPVVFRELDEATSLKLLSSLQGPYPAVAEFLLGNISSRLADKLREELGEAKAPSPVEGEQVQREFLSMLMTMKRSGQITLVTTPASAEA</sequence>
<evidence type="ECO:0000256" key="7">
    <source>
        <dbReference type="ARBA" id="ARBA00022779"/>
    </source>
</evidence>
<comment type="subcellular location">
    <subcellularLocation>
        <location evidence="1">Bacterial flagellum basal body</location>
    </subcellularLocation>
    <subcellularLocation>
        <location evidence="2">Cell membrane</location>
        <topology evidence="2">Peripheral membrane protein</topology>
        <orientation evidence="2">Cytoplasmic side</orientation>
    </subcellularLocation>
</comment>
<dbReference type="Pfam" id="PF14842">
    <property type="entry name" value="FliG_N"/>
    <property type="match status" value="1"/>
</dbReference>
<evidence type="ECO:0000313" key="14">
    <source>
        <dbReference type="EMBL" id="KDA01815.1"/>
    </source>
</evidence>
<evidence type="ECO:0000256" key="2">
    <source>
        <dbReference type="ARBA" id="ARBA00004413"/>
    </source>
</evidence>